<proteinExistence type="predicted"/>
<reference evidence="2 3" key="1">
    <citation type="submission" date="2023-03" db="EMBL/GenBank/DDBJ databases">
        <title>Draft genome sequence of Thalassotalea eurytherma JCM 18482T.</title>
        <authorList>
            <person name="Sawabe T."/>
        </authorList>
    </citation>
    <scope>NUCLEOTIDE SEQUENCE [LARGE SCALE GENOMIC DNA]</scope>
    <source>
        <strain evidence="2 3">JCM 18482</strain>
    </source>
</reference>
<evidence type="ECO:0000313" key="3">
    <source>
        <dbReference type="Proteomes" id="UP001157133"/>
    </source>
</evidence>
<gene>
    <name evidence="2" type="ORF">theurythT_22170</name>
</gene>
<keyword evidence="2" id="KW-0031">Aminopeptidase</keyword>
<organism evidence="2 3">
    <name type="scientific">Thalassotalea eurytherma</name>
    <dbReference type="NCBI Taxonomy" id="1144278"/>
    <lineage>
        <taxon>Bacteria</taxon>
        <taxon>Pseudomonadati</taxon>
        <taxon>Pseudomonadota</taxon>
        <taxon>Gammaproteobacteria</taxon>
        <taxon>Alteromonadales</taxon>
        <taxon>Colwelliaceae</taxon>
        <taxon>Thalassotalea</taxon>
    </lineage>
</organism>
<evidence type="ECO:0000259" key="1">
    <source>
        <dbReference type="Pfam" id="PF00557"/>
    </source>
</evidence>
<dbReference type="SUPFAM" id="SSF55920">
    <property type="entry name" value="Creatinase/aminopeptidase"/>
    <property type="match status" value="1"/>
</dbReference>
<keyword evidence="2" id="KW-0378">Hydrolase</keyword>
<sequence>MFYRIAITFILAIYSVESLAQWQPLPLRERAAVIDNITEQRIKQLLPKLMDKHGVDMWLIISREYNEDPIIKTLLPATWHSARRRTILAFVNTPNEGVKALAIAPYKVGNSFERAWDKAKQPDQWQALVDIINQYQPKNIALNESEFWGHADGLVITDKRELIDALPQKYHHRLVSAEPLAIAWLETRIAPELDIMENLVAQAHRIIAEGFSSDVIEIGKTTTEDMQWWFREKVLAINLQTWFHPSVAIQRSDNVKFDHEDSFTNGYGDQIIQQGDLLHVDFGLTYLRLNTDTQQHAYVLQKGETQAPNYLTNALQKGNLLQDIFTNEFTKGRTGNAVLKSSLEKAKAKGLKPTIYSHPLGYHGHGAGTTLGMWDQQQGVRGTGDHPLHYNTAYSIELNNAIYINAWQKEIRIMLEEDAYFDERGIRYFDGRQTELLLVK</sequence>
<dbReference type="InterPro" id="IPR036005">
    <property type="entry name" value="Creatinase/aminopeptidase-like"/>
</dbReference>
<dbReference type="RefSeq" id="WP_284208140.1">
    <property type="nucleotide sequence ID" value="NZ_BSSU01000010.1"/>
</dbReference>
<dbReference type="InterPro" id="IPR000994">
    <property type="entry name" value="Pept_M24"/>
</dbReference>
<dbReference type="GO" id="GO:0004177">
    <property type="term" value="F:aminopeptidase activity"/>
    <property type="evidence" value="ECO:0007669"/>
    <property type="project" value="UniProtKB-KW"/>
</dbReference>
<keyword evidence="2" id="KW-0645">Protease</keyword>
<protein>
    <submittedName>
        <fullName evidence="2">Xaa-Pro aminopeptidase</fullName>
    </submittedName>
</protein>
<name>A0ABQ6H7M5_9GAMM</name>
<dbReference type="Proteomes" id="UP001157133">
    <property type="component" value="Unassembled WGS sequence"/>
</dbReference>
<accession>A0ABQ6H7M5</accession>
<feature type="domain" description="Peptidase M24" evidence="1">
    <location>
        <begin position="201"/>
        <end position="413"/>
    </location>
</feature>
<dbReference type="EMBL" id="BSSU01000010">
    <property type="protein sequence ID" value="GLX82765.1"/>
    <property type="molecule type" value="Genomic_DNA"/>
</dbReference>
<evidence type="ECO:0000313" key="2">
    <source>
        <dbReference type="EMBL" id="GLX82765.1"/>
    </source>
</evidence>
<comment type="caution">
    <text evidence="2">The sequence shown here is derived from an EMBL/GenBank/DDBJ whole genome shotgun (WGS) entry which is preliminary data.</text>
</comment>
<dbReference type="Gene3D" id="3.90.230.10">
    <property type="entry name" value="Creatinase/methionine aminopeptidase superfamily"/>
    <property type="match status" value="1"/>
</dbReference>
<keyword evidence="3" id="KW-1185">Reference proteome</keyword>
<dbReference type="Pfam" id="PF00557">
    <property type="entry name" value="Peptidase_M24"/>
    <property type="match status" value="1"/>
</dbReference>